<keyword evidence="5" id="KW-1185">Reference proteome</keyword>
<dbReference type="PANTHER" id="PTHR11365">
    <property type="entry name" value="5-OXOPROLINASE RELATED"/>
    <property type="match status" value="1"/>
</dbReference>
<evidence type="ECO:0000259" key="1">
    <source>
        <dbReference type="Pfam" id="PF01968"/>
    </source>
</evidence>
<feature type="domain" description="Acetophenone carboxylase-like C-terminal" evidence="3">
    <location>
        <begin position="533"/>
        <end position="677"/>
    </location>
</feature>
<dbReference type="Pfam" id="PF01968">
    <property type="entry name" value="Hydantoinase_A"/>
    <property type="match status" value="1"/>
</dbReference>
<reference evidence="4 5" key="1">
    <citation type="submission" date="2019-04" db="EMBL/GenBank/DDBJ databases">
        <authorList>
            <person name="Jiang L."/>
        </authorList>
    </citation>
    <scope>NUCLEOTIDE SEQUENCE [LARGE SCALE GENOMIC DNA]</scope>
    <source>
        <strain evidence="4 5">YIM 131853</strain>
    </source>
</reference>
<dbReference type="InterPro" id="IPR002821">
    <property type="entry name" value="Hydantoinase_A"/>
</dbReference>
<dbReference type="Pfam" id="PF19278">
    <property type="entry name" value="Hydant_A_C"/>
    <property type="match status" value="1"/>
</dbReference>
<evidence type="ECO:0000313" key="5">
    <source>
        <dbReference type="Proteomes" id="UP000309133"/>
    </source>
</evidence>
<feature type="domain" description="Hydantoinase/oxoprolinase N-terminal" evidence="2">
    <location>
        <begin position="2"/>
        <end position="178"/>
    </location>
</feature>
<dbReference type="SUPFAM" id="SSF53067">
    <property type="entry name" value="Actin-like ATPase domain"/>
    <property type="match status" value="1"/>
</dbReference>
<dbReference type="Pfam" id="PF05378">
    <property type="entry name" value="Hydant_A_N"/>
    <property type="match status" value="1"/>
</dbReference>
<name>A0A4S4FGF9_9MICO</name>
<dbReference type="GO" id="GO:0005829">
    <property type="term" value="C:cytosol"/>
    <property type="evidence" value="ECO:0007669"/>
    <property type="project" value="TreeGrafter"/>
</dbReference>
<protein>
    <submittedName>
        <fullName evidence="4">Hydantoinase/oxoprolinase family protein</fullName>
    </submittedName>
</protein>
<proteinExistence type="predicted"/>
<dbReference type="GO" id="GO:0006749">
    <property type="term" value="P:glutathione metabolic process"/>
    <property type="evidence" value="ECO:0007669"/>
    <property type="project" value="TreeGrafter"/>
</dbReference>
<dbReference type="InterPro" id="IPR049517">
    <property type="entry name" value="ACX-like_C"/>
</dbReference>
<evidence type="ECO:0000259" key="3">
    <source>
        <dbReference type="Pfam" id="PF19278"/>
    </source>
</evidence>
<dbReference type="PANTHER" id="PTHR11365:SF23">
    <property type="entry name" value="HYPOTHETICAL 5-OXOPROLINASE (EUROFUNG)-RELATED"/>
    <property type="match status" value="1"/>
</dbReference>
<dbReference type="OrthoDB" id="9768323at2"/>
<feature type="domain" description="Hydantoinase A/oxoprolinase" evidence="1">
    <location>
        <begin position="202"/>
        <end position="496"/>
    </location>
</feature>
<dbReference type="InterPro" id="IPR008040">
    <property type="entry name" value="Hydant_A_N"/>
</dbReference>
<evidence type="ECO:0000313" key="4">
    <source>
        <dbReference type="EMBL" id="THG29340.1"/>
    </source>
</evidence>
<gene>
    <name evidence="4" type="ORF">E6C64_11515</name>
</gene>
<dbReference type="GO" id="GO:0017168">
    <property type="term" value="F:5-oxoprolinase (ATP-hydrolyzing) activity"/>
    <property type="evidence" value="ECO:0007669"/>
    <property type="project" value="TreeGrafter"/>
</dbReference>
<dbReference type="InterPro" id="IPR045079">
    <property type="entry name" value="Oxoprolinase-like"/>
</dbReference>
<dbReference type="EMBL" id="SSSM01000005">
    <property type="protein sequence ID" value="THG29340.1"/>
    <property type="molecule type" value="Genomic_DNA"/>
</dbReference>
<comment type="caution">
    <text evidence="4">The sequence shown here is derived from an EMBL/GenBank/DDBJ whole genome shotgun (WGS) entry which is preliminary data.</text>
</comment>
<accession>A0A4S4FGF9</accession>
<dbReference type="RefSeq" id="WP_136427670.1">
    <property type="nucleotide sequence ID" value="NZ_SSSM01000005.1"/>
</dbReference>
<evidence type="ECO:0000259" key="2">
    <source>
        <dbReference type="Pfam" id="PF05378"/>
    </source>
</evidence>
<dbReference type="Proteomes" id="UP000309133">
    <property type="component" value="Unassembled WGS sequence"/>
</dbReference>
<dbReference type="AlphaFoldDB" id="A0A4S4FGF9"/>
<sequence>MRVSFDIGGTFTDLVLLDEQTGRAWLGKCLTTYDDFSRAIEQGILEVLTAAEANTTSIDKGVVGATTLVTNALIERRGATTALITTKGFGDTLEIGREWRYDLYDPQLKLPDPLVPPELRFELTERLLADGSEHLPVDLDELGRIVDRIAELSVESVAVCLLHSYMNPAHEEEVARVFADRLGDIPVTLSGHLVPVIREYERTVTTVANAYVRPVAGEHFHDIEVALENLGLTEPLMLMQSNGGVITTGTARRYPLRLLESGPAAGAIGAAYVGKDLGLDRLIAFDMGGTTAKVCIIENGEPRVASSFEVGRVHRLKPGSGLPVTMPVVDMLEIGAGGGSIAALDALGLLKVGPHSAGSRPGPAGYGNGGTQPTVTDADIVLGYLDPDYFLGGRMTLDVDASRRAMLEHLGSAFGDDPIAAAAGIVRVVDEHMALAMQVHATERGHDPRSFTMLAFGGAAPVHAARVARTLGLSHVVIPSAAGVLSATGLLVAPPMVEVSRTRLTELAVWTDQTPASAYGPLRLQAEEELGETADRFEYAVDMRFVGQGFEIEVAVLADDGPAEYLVKFATQYERIYGTRPDYTRAEVVTWRVRAYGTFDQPSLVRTSPPAVADDSVGRSRMIWFPETGLVRAPVFRMLEQQPGTSVVGPAIFQLPESTAVIGPGDLAELDESGNLHIAINLRSSAQTATNERVSA</sequence>
<organism evidence="4 5">
    <name type="scientific">Naasia lichenicola</name>
    <dbReference type="NCBI Taxonomy" id="2565933"/>
    <lineage>
        <taxon>Bacteria</taxon>
        <taxon>Bacillati</taxon>
        <taxon>Actinomycetota</taxon>
        <taxon>Actinomycetes</taxon>
        <taxon>Micrococcales</taxon>
        <taxon>Microbacteriaceae</taxon>
        <taxon>Naasia</taxon>
    </lineage>
</organism>
<dbReference type="InterPro" id="IPR043129">
    <property type="entry name" value="ATPase_NBD"/>
</dbReference>